<feature type="transmembrane region" description="Helical" evidence="1">
    <location>
        <begin position="56"/>
        <end position="75"/>
    </location>
</feature>
<comment type="caution">
    <text evidence="2">The sequence shown here is derived from an EMBL/GenBank/DDBJ whole genome shotgun (WGS) entry which is preliminary data.</text>
</comment>
<evidence type="ECO:0000313" key="2">
    <source>
        <dbReference type="EMBL" id="ONH24170.1"/>
    </source>
</evidence>
<dbReference type="STRING" id="1834516.BL253_30905"/>
<accession>A0A1V2I2L9</accession>
<keyword evidence="3" id="KW-1185">Reference proteome</keyword>
<sequence>MRFAIGLDPFPGPGVHLARWPTAFLLVDLSWWLLETVLAVGLNWRAVRAYPISVRIWLAVVWVLASASRFLLFLAPS</sequence>
<evidence type="ECO:0000256" key="1">
    <source>
        <dbReference type="SAM" id="Phobius"/>
    </source>
</evidence>
<feature type="transmembrane region" description="Helical" evidence="1">
    <location>
        <begin position="20"/>
        <end position="44"/>
    </location>
</feature>
<keyword evidence="1" id="KW-0472">Membrane</keyword>
<dbReference type="Proteomes" id="UP000188929">
    <property type="component" value="Unassembled WGS sequence"/>
</dbReference>
<evidence type="ECO:0000313" key="3">
    <source>
        <dbReference type="Proteomes" id="UP000188929"/>
    </source>
</evidence>
<keyword evidence="1" id="KW-1133">Transmembrane helix</keyword>
<dbReference type="RefSeq" id="WP_076820925.1">
    <property type="nucleotide sequence ID" value="NZ_MOMC01000074.1"/>
</dbReference>
<dbReference type="AlphaFoldDB" id="A0A1V2I2L9"/>
<organism evidence="2 3">
    <name type="scientific">Pseudofrankia asymbiotica</name>
    <dbReference type="NCBI Taxonomy" id="1834516"/>
    <lineage>
        <taxon>Bacteria</taxon>
        <taxon>Bacillati</taxon>
        <taxon>Actinomycetota</taxon>
        <taxon>Actinomycetes</taxon>
        <taxon>Frankiales</taxon>
        <taxon>Frankiaceae</taxon>
        <taxon>Pseudofrankia</taxon>
    </lineage>
</organism>
<proteinExistence type="predicted"/>
<gene>
    <name evidence="2" type="ORF">BL253_30905</name>
</gene>
<name>A0A1V2I2L9_9ACTN</name>
<reference evidence="3" key="1">
    <citation type="submission" date="2016-10" db="EMBL/GenBank/DDBJ databases">
        <title>Frankia sp. NRRL B-16386 Genome sequencing.</title>
        <authorList>
            <person name="Ghodhbane-Gtari F."/>
            <person name="Swanson E."/>
            <person name="Gueddou A."/>
            <person name="Hezbri K."/>
            <person name="Ktari K."/>
            <person name="Nouioui I."/>
            <person name="Morris K."/>
            <person name="Simpson S."/>
            <person name="Abebe-Akele F."/>
            <person name="Thomas K."/>
            <person name="Gtari M."/>
            <person name="Tisa L.S."/>
        </authorList>
    </citation>
    <scope>NUCLEOTIDE SEQUENCE [LARGE SCALE GENOMIC DNA]</scope>
    <source>
        <strain evidence="3">NRRL B-16386</strain>
    </source>
</reference>
<keyword evidence="1" id="KW-0812">Transmembrane</keyword>
<dbReference type="EMBL" id="MOMC01000074">
    <property type="protein sequence ID" value="ONH24170.1"/>
    <property type="molecule type" value="Genomic_DNA"/>
</dbReference>
<protein>
    <submittedName>
        <fullName evidence="2">Uncharacterized protein</fullName>
    </submittedName>
</protein>